<sequence>MDPYTKLIDYFLKLMEIRNQRKDKYYQEVVKECYSNAKYVRDDLIRIFKETESDIKEGKSLDDVAYRVMNDRVLELSKRDILRTALDAAKVKKFTAFEEGIQMLLDGNFNHAIKNNVRDLMYCHKEILDSYRLNKHGHNKRREELIRKALDMNKESIDAVDSAWVKINQGYGNYLREYIST</sequence>
<comment type="caution">
    <text evidence="1">The sequence shown here is derived from an EMBL/GenBank/DDBJ whole genome shotgun (WGS) entry which is preliminary data.</text>
</comment>
<gene>
    <name evidence="1" type="ORF">JAZ04_15465</name>
</gene>
<reference evidence="1" key="1">
    <citation type="journal article" date="2021" name="Proc. Natl. Acad. Sci. U.S.A.">
        <title>Global biogeography of chemosynthetic symbionts reveals both localized and globally distributed symbiont groups. .</title>
        <authorList>
            <person name="Osvatic J.T."/>
            <person name="Wilkins L.G.E."/>
            <person name="Leibrecht L."/>
            <person name="Leray M."/>
            <person name="Zauner S."/>
            <person name="Polzin J."/>
            <person name="Camacho Y."/>
            <person name="Gros O."/>
            <person name="van Gils J.A."/>
            <person name="Eisen J.A."/>
            <person name="Petersen J.M."/>
            <person name="Yuen B."/>
        </authorList>
    </citation>
    <scope>NUCLEOTIDE SEQUENCE</scope>
    <source>
        <strain evidence="1">MAGL173</strain>
    </source>
</reference>
<dbReference type="EMBL" id="JAEPDI010000012">
    <property type="protein sequence ID" value="MCG7940229.1"/>
    <property type="molecule type" value="Genomic_DNA"/>
</dbReference>
<protein>
    <submittedName>
        <fullName evidence="1">Uncharacterized protein</fullName>
    </submittedName>
</protein>
<evidence type="ECO:0000313" key="1">
    <source>
        <dbReference type="EMBL" id="MCG7940229.1"/>
    </source>
</evidence>
<evidence type="ECO:0000313" key="2">
    <source>
        <dbReference type="Proteomes" id="UP000886687"/>
    </source>
</evidence>
<accession>A0A9E4K8C8</accession>
<organism evidence="1 2">
    <name type="scientific">Candidatus Thiodiazotropha lotti</name>
    <dbReference type="NCBI Taxonomy" id="2792787"/>
    <lineage>
        <taxon>Bacteria</taxon>
        <taxon>Pseudomonadati</taxon>
        <taxon>Pseudomonadota</taxon>
        <taxon>Gammaproteobacteria</taxon>
        <taxon>Chromatiales</taxon>
        <taxon>Sedimenticolaceae</taxon>
        <taxon>Candidatus Thiodiazotropha</taxon>
    </lineage>
</organism>
<dbReference type="Proteomes" id="UP000886687">
    <property type="component" value="Unassembled WGS sequence"/>
</dbReference>
<proteinExistence type="predicted"/>
<name>A0A9E4K8C8_9GAMM</name>
<dbReference type="AlphaFoldDB" id="A0A9E4K8C8"/>